<dbReference type="RefSeq" id="WP_286344959.1">
    <property type="nucleotide sequence ID" value="NZ_AP027732.1"/>
</dbReference>
<dbReference type="EMBL" id="AP027732">
    <property type="protein sequence ID" value="BDZ47884.1"/>
    <property type="molecule type" value="Genomic_DNA"/>
</dbReference>
<proteinExistence type="predicted"/>
<evidence type="ECO:0000313" key="2">
    <source>
        <dbReference type="EMBL" id="BDZ47884.1"/>
    </source>
</evidence>
<keyword evidence="3" id="KW-1185">Reference proteome</keyword>
<sequence length="86" mass="8824">MITVAVAIGVYVGQVGVVAVRLQNTRAAAQVGAATVLHVEVPGDVSFVGVVRRADPSGRSAMAVDELTGAGDRPGSWRSTPGVWRP</sequence>
<protein>
    <submittedName>
        <fullName evidence="2">Uncharacterized protein</fullName>
    </submittedName>
</protein>
<gene>
    <name evidence="2" type="ORF">GCM10025867_01250</name>
</gene>
<name>A0ABM8GHN0_9MICO</name>
<feature type="region of interest" description="Disordered" evidence="1">
    <location>
        <begin position="67"/>
        <end position="86"/>
    </location>
</feature>
<evidence type="ECO:0000256" key="1">
    <source>
        <dbReference type="SAM" id="MobiDB-lite"/>
    </source>
</evidence>
<organism evidence="2 3">
    <name type="scientific">Frondihabitans sucicola</name>
    <dbReference type="NCBI Taxonomy" id="1268041"/>
    <lineage>
        <taxon>Bacteria</taxon>
        <taxon>Bacillati</taxon>
        <taxon>Actinomycetota</taxon>
        <taxon>Actinomycetes</taxon>
        <taxon>Micrococcales</taxon>
        <taxon>Microbacteriaceae</taxon>
        <taxon>Frondihabitans</taxon>
    </lineage>
</organism>
<dbReference type="Proteomes" id="UP001321486">
    <property type="component" value="Chromosome"/>
</dbReference>
<accession>A0ABM8GHN0</accession>
<evidence type="ECO:0000313" key="3">
    <source>
        <dbReference type="Proteomes" id="UP001321486"/>
    </source>
</evidence>
<reference evidence="3" key="1">
    <citation type="journal article" date="2019" name="Int. J. Syst. Evol. Microbiol.">
        <title>The Global Catalogue of Microorganisms (GCM) 10K type strain sequencing project: providing services to taxonomists for standard genome sequencing and annotation.</title>
        <authorList>
            <consortium name="The Broad Institute Genomics Platform"/>
            <consortium name="The Broad Institute Genome Sequencing Center for Infectious Disease"/>
            <person name="Wu L."/>
            <person name="Ma J."/>
        </authorList>
    </citation>
    <scope>NUCLEOTIDE SEQUENCE [LARGE SCALE GENOMIC DNA]</scope>
    <source>
        <strain evidence="3">NBRC 108728</strain>
    </source>
</reference>